<dbReference type="PANTHER" id="PTHR22748:SF6">
    <property type="entry name" value="DNA-(APURINIC OR APYRIMIDINIC SITE) ENDONUCLEASE"/>
    <property type="match status" value="1"/>
</dbReference>
<feature type="active site" description="Proton donor/acceptor" evidence="5">
    <location>
        <position position="722"/>
    </location>
</feature>
<feature type="binding site" evidence="6">
    <location>
        <position position="724"/>
    </location>
    <ligand>
        <name>Mg(2+)</name>
        <dbReference type="ChEBI" id="CHEBI:18420"/>
        <label>1</label>
    </ligand>
</feature>
<keyword evidence="4 6" id="KW-0460">Magnesium</keyword>
<feature type="domain" description="Endonuclease/exonuclease/phosphatase" evidence="9">
    <location>
        <begin position="578"/>
        <end position="830"/>
    </location>
</feature>
<comment type="cofactor">
    <cofactor evidence="6">
        <name>Mg(2+)</name>
        <dbReference type="ChEBI" id="CHEBI:18420"/>
    </cofactor>
    <cofactor evidence="6">
        <name>Mn(2+)</name>
        <dbReference type="ChEBI" id="CHEBI:29035"/>
    </cofactor>
    <text evidence="6">Probably binds two magnesium or manganese ions per subunit.</text>
</comment>
<feature type="site" description="Important for catalytic activity" evidence="7">
    <location>
        <position position="803"/>
    </location>
</feature>
<feature type="region of interest" description="Disordered" evidence="8">
    <location>
        <begin position="77"/>
        <end position="191"/>
    </location>
</feature>
<feature type="region of interest" description="Disordered" evidence="8">
    <location>
        <begin position="1"/>
        <end position="59"/>
    </location>
</feature>
<dbReference type="GO" id="GO:0008081">
    <property type="term" value="F:phosphoric diester hydrolase activity"/>
    <property type="evidence" value="ECO:0007669"/>
    <property type="project" value="TreeGrafter"/>
</dbReference>
<dbReference type="EMBL" id="SOZI01000072">
    <property type="protein sequence ID" value="TNY20240.1"/>
    <property type="molecule type" value="Genomic_DNA"/>
</dbReference>
<feature type="active site" evidence="5">
    <location>
        <position position="683"/>
    </location>
</feature>
<dbReference type="PANTHER" id="PTHR22748">
    <property type="entry name" value="AP ENDONUCLEASE"/>
    <property type="match status" value="1"/>
</dbReference>
<protein>
    <submittedName>
        <fullName evidence="10">DNA-Apurinic or apyrimidinic site lyase</fullName>
    </submittedName>
</protein>
<dbReference type="GO" id="GO:0008311">
    <property type="term" value="F:double-stranded DNA 3'-5' DNA exonuclease activity"/>
    <property type="evidence" value="ECO:0007669"/>
    <property type="project" value="TreeGrafter"/>
</dbReference>
<dbReference type="SUPFAM" id="SSF50249">
    <property type="entry name" value="Nucleic acid-binding proteins"/>
    <property type="match status" value="1"/>
</dbReference>
<dbReference type="OrthoDB" id="498125at2759"/>
<organism evidence="10 11">
    <name type="scientific">Rhodotorula diobovata</name>
    <dbReference type="NCBI Taxonomy" id="5288"/>
    <lineage>
        <taxon>Eukaryota</taxon>
        <taxon>Fungi</taxon>
        <taxon>Dikarya</taxon>
        <taxon>Basidiomycota</taxon>
        <taxon>Pucciniomycotina</taxon>
        <taxon>Microbotryomycetes</taxon>
        <taxon>Sporidiobolales</taxon>
        <taxon>Sporidiobolaceae</taxon>
        <taxon>Rhodotorula</taxon>
    </lineage>
</organism>
<reference evidence="10 11" key="1">
    <citation type="submission" date="2019-03" db="EMBL/GenBank/DDBJ databases">
        <title>Rhodosporidium diobovatum UCD-FST 08-225 genome sequencing, assembly, and annotation.</title>
        <authorList>
            <person name="Fakankun I.U."/>
            <person name="Fristensky B."/>
            <person name="Levin D.B."/>
        </authorList>
    </citation>
    <scope>NUCLEOTIDE SEQUENCE [LARGE SCALE GENOMIC DNA]</scope>
    <source>
        <strain evidence="10 11">UCD-FST 08-225</strain>
    </source>
</reference>
<dbReference type="GO" id="GO:0006284">
    <property type="term" value="P:base-excision repair"/>
    <property type="evidence" value="ECO:0007669"/>
    <property type="project" value="TreeGrafter"/>
</dbReference>
<dbReference type="InterPro" id="IPR036691">
    <property type="entry name" value="Endo/exonu/phosph_ase_sf"/>
</dbReference>
<feature type="binding site" evidence="6">
    <location>
        <position position="607"/>
    </location>
    <ligand>
        <name>Mg(2+)</name>
        <dbReference type="ChEBI" id="CHEBI:18420"/>
        <label>1</label>
    </ligand>
</feature>
<comment type="caution">
    <text evidence="10">The sequence shown here is derived from an EMBL/GenBank/DDBJ whole genome shotgun (WGS) entry which is preliminary data.</text>
</comment>
<feature type="region of interest" description="Disordered" evidence="8">
    <location>
        <begin position="235"/>
        <end position="262"/>
    </location>
</feature>
<dbReference type="SUPFAM" id="SSF56219">
    <property type="entry name" value="DNase I-like"/>
    <property type="match status" value="1"/>
</dbReference>
<dbReference type="Proteomes" id="UP000311382">
    <property type="component" value="Unassembled WGS sequence"/>
</dbReference>
<feature type="active site" description="Proton acceptor" evidence="5">
    <location>
        <position position="830"/>
    </location>
</feature>
<name>A0A5C5FU07_9BASI</name>
<dbReference type="Gene3D" id="2.40.50.140">
    <property type="entry name" value="Nucleic acid-binding proteins"/>
    <property type="match status" value="1"/>
</dbReference>
<keyword evidence="3" id="KW-0378">Hydrolase</keyword>
<keyword evidence="11" id="KW-1185">Reference proteome</keyword>
<dbReference type="GO" id="GO:0046872">
    <property type="term" value="F:metal ion binding"/>
    <property type="evidence" value="ECO:0007669"/>
    <property type="project" value="UniProtKB-KW"/>
</dbReference>
<evidence type="ECO:0000256" key="2">
    <source>
        <dbReference type="ARBA" id="ARBA00022723"/>
    </source>
</evidence>
<dbReference type="InterPro" id="IPR005135">
    <property type="entry name" value="Endo/exonuclease/phosphatase"/>
</dbReference>
<evidence type="ECO:0000313" key="10">
    <source>
        <dbReference type="EMBL" id="TNY20240.1"/>
    </source>
</evidence>
<keyword evidence="2 6" id="KW-0479">Metal-binding</keyword>
<feature type="region of interest" description="Disordered" evidence="8">
    <location>
        <begin position="479"/>
        <end position="565"/>
    </location>
</feature>
<evidence type="ECO:0000256" key="3">
    <source>
        <dbReference type="ARBA" id="ARBA00022801"/>
    </source>
</evidence>
<dbReference type="Gene3D" id="3.60.10.10">
    <property type="entry name" value="Endonuclease/exonuclease/phosphatase"/>
    <property type="match status" value="1"/>
</dbReference>
<evidence type="ECO:0000256" key="1">
    <source>
        <dbReference type="ARBA" id="ARBA00007092"/>
    </source>
</evidence>
<evidence type="ECO:0000259" key="9">
    <source>
        <dbReference type="Pfam" id="PF03372"/>
    </source>
</evidence>
<evidence type="ECO:0000256" key="7">
    <source>
        <dbReference type="PIRSR" id="PIRSR604808-3"/>
    </source>
</evidence>
<dbReference type="CDD" id="cd09087">
    <property type="entry name" value="Ape1-like_AP-endo"/>
    <property type="match status" value="1"/>
</dbReference>
<evidence type="ECO:0000256" key="8">
    <source>
        <dbReference type="SAM" id="MobiDB-lite"/>
    </source>
</evidence>
<comment type="similarity">
    <text evidence="1">Belongs to the DNA repair enzymes AP/ExoA family.</text>
</comment>
<dbReference type="Pfam" id="PF03372">
    <property type="entry name" value="Exo_endo_phos"/>
    <property type="match status" value="1"/>
</dbReference>
<gene>
    <name evidence="10" type="ORF">DMC30DRAFT_411766</name>
</gene>
<feature type="binding site" evidence="6">
    <location>
        <position position="722"/>
    </location>
    <ligand>
        <name>Mg(2+)</name>
        <dbReference type="ChEBI" id="CHEBI:18420"/>
        <label>1</label>
    </ligand>
</feature>
<evidence type="ECO:0000256" key="5">
    <source>
        <dbReference type="PIRSR" id="PIRSR604808-1"/>
    </source>
</evidence>
<keyword evidence="6" id="KW-0464">Manganese</keyword>
<accession>A0A5C5FU07</accession>
<dbReference type="GO" id="GO:0003906">
    <property type="term" value="F:DNA-(apurinic or apyrimidinic site) endonuclease activity"/>
    <property type="evidence" value="ECO:0007669"/>
    <property type="project" value="TreeGrafter"/>
</dbReference>
<dbReference type="STRING" id="5288.A0A5C5FU07"/>
<evidence type="ECO:0000256" key="6">
    <source>
        <dbReference type="PIRSR" id="PIRSR604808-2"/>
    </source>
</evidence>
<feature type="site" description="Transition state stabilizer" evidence="7">
    <location>
        <position position="724"/>
    </location>
</feature>
<dbReference type="PROSITE" id="PS51435">
    <property type="entry name" value="AP_NUCLEASE_F1_4"/>
    <property type="match status" value="1"/>
</dbReference>
<dbReference type="GO" id="GO:0005634">
    <property type="term" value="C:nucleus"/>
    <property type="evidence" value="ECO:0007669"/>
    <property type="project" value="TreeGrafter"/>
</dbReference>
<dbReference type="AlphaFoldDB" id="A0A5C5FU07"/>
<feature type="compositionally biased region" description="Low complexity" evidence="8">
    <location>
        <begin position="1"/>
        <end position="27"/>
    </location>
</feature>
<proteinExistence type="inferred from homology"/>
<feature type="site" description="Interaction with DNA substrate" evidence="7">
    <location>
        <position position="830"/>
    </location>
</feature>
<feature type="binding site" evidence="6">
    <location>
        <position position="830"/>
    </location>
    <ligand>
        <name>Mg(2+)</name>
        <dbReference type="ChEBI" id="CHEBI:18420"/>
        <label>1</label>
    </ligand>
</feature>
<dbReference type="GO" id="GO:0016829">
    <property type="term" value="F:lyase activity"/>
    <property type="evidence" value="ECO:0007669"/>
    <property type="project" value="UniProtKB-KW"/>
</dbReference>
<evidence type="ECO:0000313" key="11">
    <source>
        <dbReference type="Proteomes" id="UP000311382"/>
    </source>
</evidence>
<evidence type="ECO:0000256" key="4">
    <source>
        <dbReference type="ARBA" id="ARBA00022842"/>
    </source>
</evidence>
<keyword evidence="10" id="KW-0456">Lyase</keyword>
<dbReference type="NCBIfam" id="TIGR00633">
    <property type="entry name" value="xth"/>
    <property type="match status" value="1"/>
</dbReference>
<feature type="binding site" evidence="6">
    <location>
        <position position="829"/>
    </location>
    <ligand>
        <name>Mg(2+)</name>
        <dbReference type="ChEBI" id="CHEBI:18420"/>
        <label>1</label>
    </ligand>
</feature>
<dbReference type="InterPro" id="IPR012340">
    <property type="entry name" value="NA-bd_OB-fold"/>
</dbReference>
<sequence>MSFVAVTKRTSSSRTTRPVSSATSRTAHASGDSPTSRCPPGSWIAPSNAVKGSRGAPSVAQCYSSLDSATTATGSWDTFTVELSPPPSPHQSTPTSPPRHSFKDAAPASQPPAKRRRPSPVLDGNPWDVTGSQFQDADESGAAPSRPANAAVSSSDSEPDSLEVARRRARRRSSSSPEIQALKQEDEDEGASKISALHLPLDHGKTQLTAHTQTGFMMPPPTQSRAGHSAVFRAEQSQPAVQPPHDVSFPSPPSAPLPDVSRNISDYTADDSYDATYADGVSLGAPPHLPWKVYHLTPLNELRKKLLNARGAPPPRVSVLATVNSFEQRDTANGKALTEVTLIDDSGQHAKLVLWGAAGIEIAKFIRRADIIYVDNVTVKEYQGAMQLSFSDRDSQLGICWRSHVLDEDDYRYRFHEEWRRHHVEAEEVLKQAECSSKEAVSALKLDATPRPPAGIDLRVPLPSPHLLLSETRTVLYTSFSTSSSSKRTPKRKADDEPEQDVDAVPSTSTPTADKKEESPLTDLEEDEDDKPQKKKRAKKEKEPVKPLDPSLPTNKTVPDPVEPFPRPPAGCIRISAWNVAGLRASEKKGFSRYVEAEDADILIVTETKTPEIKLAALDDRYEYRFWGDHTVKKGQAGTAIFSKIKPLNVTRGFTESDEVTAADSEGRMITLEFDNSYVVGTYVPNAGAGLKSLPDKEKWNRAFETYLRSLDAKKPIVWAGDLNVVPSPLDIRNWKTNYNKSAGCTDAEIEGFKRQLNPEEGTGHGRLVDVWRARNPDKDCQGWSYYAYKFQCREKGIGWRLDYQVVSERLMPRVKACEVRHAIYGASDHLPIVLDLEGPL</sequence>
<dbReference type="InterPro" id="IPR004808">
    <property type="entry name" value="AP_endonuc_1"/>
</dbReference>
<feature type="binding site" evidence="6">
    <location>
        <position position="579"/>
    </location>
    <ligand>
        <name>Mg(2+)</name>
        <dbReference type="ChEBI" id="CHEBI:18420"/>
        <label>1</label>
    </ligand>
</feature>